<name>L8WHD9_THACA</name>
<keyword evidence="10" id="KW-1185">Reference proteome</keyword>
<dbReference type="PROSITE" id="PS00086">
    <property type="entry name" value="CYTOCHROME_P450"/>
    <property type="match status" value="1"/>
</dbReference>
<keyword evidence="3 7" id="KW-0479">Metal-binding</keyword>
<dbReference type="OrthoDB" id="1470350at2759"/>
<dbReference type="AlphaFoldDB" id="L8WHD9"/>
<evidence type="ECO:0000256" key="2">
    <source>
        <dbReference type="ARBA" id="ARBA00022617"/>
    </source>
</evidence>
<comment type="caution">
    <text evidence="9">The sequence shown here is derived from an EMBL/GenBank/DDBJ whole genome shotgun (WGS) entry which is preliminary data.</text>
</comment>
<dbReference type="InterPro" id="IPR017972">
    <property type="entry name" value="Cyt_P450_CS"/>
</dbReference>
<feature type="binding site" description="axial binding residue" evidence="7">
    <location>
        <position position="740"/>
    </location>
    <ligand>
        <name>heme</name>
        <dbReference type="ChEBI" id="CHEBI:30413"/>
    </ligand>
    <ligandPart>
        <name>Fe</name>
        <dbReference type="ChEBI" id="CHEBI:18248"/>
    </ligandPart>
</feature>
<dbReference type="HOGENOM" id="CLU_356851_0_0_1"/>
<dbReference type="GO" id="GO:0005506">
    <property type="term" value="F:iron ion binding"/>
    <property type="evidence" value="ECO:0007669"/>
    <property type="project" value="InterPro"/>
</dbReference>
<dbReference type="Gene3D" id="1.10.630.10">
    <property type="entry name" value="Cytochrome P450"/>
    <property type="match status" value="1"/>
</dbReference>
<evidence type="ECO:0000313" key="10">
    <source>
        <dbReference type="Proteomes" id="UP000011668"/>
    </source>
</evidence>
<dbReference type="Pfam" id="PF00190">
    <property type="entry name" value="Cupin_1"/>
    <property type="match status" value="1"/>
</dbReference>
<dbReference type="InterPro" id="IPR011051">
    <property type="entry name" value="RmlC_Cupin_sf"/>
</dbReference>
<evidence type="ECO:0000256" key="1">
    <source>
        <dbReference type="ARBA" id="ARBA00010617"/>
    </source>
</evidence>
<dbReference type="SMART" id="SM00835">
    <property type="entry name" value="Cupin_1"/>
    <property type="match status" value="1"/>
</dbReference>
<accession>L8WHD9</accession>
<keyword evidence="6" id="KW-0503">Monooxygenase</keyword>
<dbReference type="InterPro" id="IPR014710">
    <property type="entry name" value="RmlC-like_jellyroll"/>
</dbReference>
<feature type="domain" description="Cupin type-1" evidence="8">
    <location>
        <begin position="1"/>
        <end position="101"/>
    </location>
</feature>
<gene>
    <name evidence="9" type="ORF">AG1IA_08332</name>
</gene>
<dbReference type="OMA" id="ISRECEF"/>
<dbReference type="GO" id="GO:0004497">
    <property type="term" value="F:monooxygenase activity"/>
    <property type="evidence" value="ECO:0007669"/>
    <property type="project" value="UniProtKB-KW"/>
</dbReference>
<dbReference type="PRINTS" id="PR00463">
    <property type="entry name" value="EP450I"/>
</dbReference>
<evidence type="ECO:0000256" key="7">
    <source>
        <dbReference type="PIRSR" id="PIRSR602401-1"/>
    </source>
</evidence>
<evidence type="ECO:0000256" key="6">
    <source>
        <dbReference type="ARBA" id="ARBA00023033"/>
    </source>
</evidence>
<comment type="cofactor">
    <cofactor evidence="7">
        <name>heme</name>
        <dbReference type="ChEBI" id="CHEBI:30413"/>
    </cofactor>
</comment>
<dbReference type="SUPFAM" id="SSF48264">
    <property type="entry name" value="Cytochrome P450"/>
    <property type="match status" value="1"/>
</dbReference>
<dbReference type="GO" id="GO:0016705">
    <property type="term" value="F:oxidoreductase activity, acting on paired donors, with incorporation or reduction of molecular oxygen"/>
    <property type="evidence" value="ECO:0007669"/>
    <property type="project" value="InterPro"/>
</dbReference>
<dbReference type="EMBL" id="AFRT01002520">
    <property type="protein sequence ID" value="ELU37641.1"/>
    <property type="molecule type" value="Genomic_DNA"/>
</dbReference>
<reference evidence="9 10" key="1">
    <citation type="journal article" date="2013" name="Nat. Commun.">
        <title>The evolution and pathogenic mechanisms of the rice sheath blight pathogen.</title>
        <authorList>
            <person name="Zheng A."/>
            <person name="Lin R."/>
            <person name="Xu L."/>
            <person name="Qin P."/>
            <person name="Tang C."/>
            <person name="Ai P."/>
            <person name="Zhang D."/>
            <person name="Liu Y."/>
            <person name="Sun Z."/>
            <person name="Feng H."/>
            <person name="Wang Y."/>
            <person name="Chen Y."/>
            <person name="Liang X."/>
            <person name="Fu R."/>
            <person name="Li Q."/>
            <person name="Zhang J."/>
            <person name="Yu X."/>
            <person name="Xie Z."/>
            <person name="Ding L."/>
            <person name="Guan P."/>
            <person name="Tang J."/>
            <person name="Liang Y."/>
            <person name="Wang S."/>
            <person name="Deng Q."/>
            <person name="Li S."/>
            <person name="Zhu J."/>
            <person name="Wang L."/>
            <person name="Liu H."/>
            <person name="Li P."/>
        </authorList>
    </citation>
    <scope>NUCLEOTIDE SEQUENCE [LARGE SCALE GENOMIC DNA]</scope>
    <source>
        <strain evidence="10">AG-1 IA</strain>
    </source>
</reference>
<dbReference type="STRING" id="983506.L8WHD9"/>
<keyword evidence="4" id="KW-0560">Oxidoreductase</keyword>
<dbReference type="PANTHER" id="PTHR24291">
    <property type="entry name" value="CYTOCHROME P450 FAMILY 4"/>
    <property type="match status" value="1"/>
</dbReference>
<comment type="similarity">
    <text evidence="1">Belongs to the cytochrome P450 family.</text>
</comment>
<dbReference type="InterPro" id="IPR050196">
    <property type="entry name" value="Cytochrome_P450_Monoox"/>
</dbReference>
<dbReference type="SUPFAM" id="SSF51182">
    <property type="entry name" value="RmlC-like cupins"/>
    <property type="match status" value="1"/>
</dbReference>
<dbReference type="InterPro" id="IPR001128">
    <property type="entry name" value="Cyt_P450"/>
</dbReference>
<evidence type="ECO:0000313" key="9">
    <source>
        <dbReference type="EMBL" id="ELU37641.1"/>
    </source>
</evidence>
<protein>
    <submittedName>
        <fullName evidence="9">Cytochrome P450 domain-containing protein</fullName>
    </submittedName>
</protein>
<dbReference type="InterPro" id="IPR036396">
    <property type="entry name" value="Cyt_P450_sf"/>
</dbReference>
<dbReference type="InterPro" id="IPR006045">
    <property type="entry name" value="Cupin_1"/>
</dbReference>
<keyword evidence="2 7" id="KW-0349">Heme</keyword>
<proteinExistence type="inferred from homology"/>
<dbReference type="Proteomes" id="UP000011668">
    <property type="component" value="Unassembled WGS sequence"/>
</dbReference>
<dbReference type="PANTHER" id="PTHR24291:SF50">
    <property type="entry name" value="BIFUNCTIONAL ALBAFLAVENONE MONOOXYGENASE_TERPENE SYNTHASE"/>
    <property type="match status" value="1"/>
</dbReference>
<evidence type="ECO:0000256" key="5">
    <source>
        <dbReference type="ARBA" id="ARBA00023004"/>
    </source>
</evidence>
<dbReference type="Gene3D" id="2.60.120.10">
    <property type="entry name" value="Jelly Rolls"/>
    <property type="match status" value="1"/>
</dbReference>
<evidence type="ECO:0000259" key="8">
    <source>
        <dbReference type="SMART" id="SM00835"/>
    </source>
</evidence>
<dbReference type="Pfam" id="PF00067">
    <property type="entry name" value="p450"/>
    <property type="match status" value="1"/>
</dbReference>
<dbReference type="PRINTS" id="PR00385">
    <property type="entry name" value="P450"/>
</dbReference>
<organism evidence="9 10">
    <name type="scientific">Thanatephorus cucumeris (strain AG1-IA)</name>
    <name type="common">Rice sheath blight fungus</name>
    <name type="synonym">Rhizoctonia solani</name>
    <dbReference type="NCBI Taxonomy" id="983506"/>
    <lineage>
        <taxon>Eukaryota</taxon>
        <taxon>Fungi</taxon>
        <taxon>Dikarya</taxon>
        <taxon>Basidiomycota</taxon>
        <taxon>Agaricomycotina</taxon>
        <taxon>Agaricomycetes</taxon>
        <taxon>Cantharellales</taxon>
        <taxon>Ceratobasidiaceae</taxon>
        <taxon>Rhizoctonia</taxon>
        <taxon>Rhizoctonia solani AG-1</taxon>
    </lineage>
</organism>
<sequence length="786" mass="88030">MQWHPTQPEWTFYLEGTARVTVFASSGNARTFDYQAGDIGYVPPTFGHYVENTGNTTMKYLEIFKTDRYEDISLNQWLALTPPEMVKVRLGLVDMSDDLAASKSQTNCRWAWRVNTQKTGTGERRGVGVGATGAAPPYELGGWPNQVIREEYIEAWVRGNHRKTPRDTDKNCCKHHGLTVRSPPHAPSQNSTYVSFLNNRFKSVILVLTTTYTLCTRFVTSFNMSNIMSTTALATIFGSAVLAQIIYSRLIPKPVKNIPHNPVTNIWGDIPALVKASNGKRKPFMDCVVEIIGMHDGICQVGDMTQENNAITSSTLTSKVLLGPDPLIIISNIKETERLLIKNKTTELSKRVNQGYFVMPEGQISMPTNEVWRKHRRIAGPSMSRRYLERMLGRIDASANNLVKFWRAKADITGSHCFEADLDIHLASMDNIVNITVGFPLGCIDSAYAALPTEFIQSDGIAHIARPRPPPLYEAINVLLTSVSGALNAPFPSFHGLLVKLMSPSWRKSDRLLRSFLTSRISEAREQEIIVGKQGNGLATDADCILDMVVQREAREGTEALGEAGIRDELMTFIFGGQDTTSTVLRWLVKYFTNDPETQQRLHDEVCRVFGKDDGEKEPIDFNLLDNPEQVPFLEAVVTETLRCAGVGSQISRECEFREEHTSLFRKVGRLVLERSVAVPMTIQIVGTQLVFAMGMMSRDKSEWGPDADEWRPTRWLTHDGIFDRSAGPSFPFGLGHRSCFGQRLARSKRLSNNQNIAMYCWGDGNRICVEEVIYKAIGFPVKAKT</sequence>
<evidence type="ECO:0000256" key="4">
    <source>
        <dbReference type="ARBA" id="ARBA00023002"/>
    </source>
</evidence>
<evidence type="ECO:0000256" key="3">
    <source>
        <dbReference type="ARBA" id="ARBA00022723"/>
    </source>
</evidence>
<keyword evidence="5 7" id="KW-0408">Iron</keyword>
<dbReference type="GO" id="GO:0020037">
    <property type="term" value="F:heme binding"/>
    <property type="evidence" value="ECO:0007669"/>
    <property type="project" value="InterPro"/>
</dbReference>
<dbReference type="InterPro" id="IPR002401">
    <property type="entry name" value="Cyt_P450_E_grp-I"/>
</dbReference>